<reference evidence="4 5" key="1">
    <citation type="submission" date="2023-07" db="EMBL/GenBank/DDBJ databases">
        <title>Genomic Encyclopedia of Type Strains, Phase IV (KMG-IV): sequencing the most valuable type-strain genomes for metagenomic binning, comparative biology and taxonomic classification.</title>
        <authorList>
            <person name="Goeker M."/>
        </authorList>
    </citation>
    <scope>NUCLEOTIDE SEQUENCE [LARGE SCALE GENOMIC DNA]</scope>
    <source>
        <strain evidence="4 5">B6-8</strain>
    </source>
</reference>
<evidence type="ECO:0000256" key="2">
    <source>
        <dbReference type="ARBA" id="ARBA00022679"/>
    </source>
</evidence>
<proteinExistence type="predicted"/>
<sequence length="371" mass="40396">MHCFRSPVGGIFRHVRDLALAQIADGHSVGIVCDSSTGGAREEDLFREIAPLLPLGLNRVPMKRQISPTDFVALMRVFRSIKALNPDVIHTHGAKGGVYGRMIGTFLRVSGSRVARIYCPHGGSLHYDPRSHSGRVFFALERLMERITDAFVFVSRYEADAYAAKVGRPTKPWRIAPNGIRPEEFVPVRENADAADFLYIGMMRDLKGPDLFIDALARLRDQRGVAPTAEIVGDGPDKPRYVAKAERLGLSATTRFHDAMPARAAFATARIVVVPSRAESMPYIVLEAIAAGRPLVATRVGGIPEIFDAAADRLVRPGDEPALAEAMAALLDDPERAQMEAEALRASIEPRFSVEAMAANVAGLYSASLAR</sequence>
<gene>
    <name evidence="4" type="ORF">QO014_000572</name>
</gene>
<evidence type="ECO:0000256" key="1">
    <source>
        <dbReference type="ARBA" id="ARBA00022676"/>
    </source>
</evidence>
<protein>
    <submittedName>
        <fullName evidence="4">Glycosyltransferase involved in cell wall biosynthesis</fullName>
    </submittedName>
</protein>
<evidence type="ECO:0000259" key="3">
    <source>
        <dbReference type="Pfam" id="PF13439"/>
    </source>
</evidence>
<dbReference type="EMBL" id="JAUSVO010000001">
    <property type="protein sequence ID" value="MDQ0436202.1"/>
    <property type="molecule type" value="Genomic_DNA"/>
</dbReference>
<keyword evidence="5" id="KW-1185">Reference proteome</keyword>
<dbReference type="PANTHER" id="PTHR12526:SF510">
    <property type="entry name" value="D-INOSITOL 3-PHOSPHATE GLYCOSYLTRANSFERASE"/>
    <property type="match status" value="1"/>
</dbReference>
<keyword evidence="2" id="KW-0808">Transferase</keyword>
<accession>A0ABU0H1N7</accession>
<evidence type="ECO:0000313" key="5">
    <source>
        <dbReference type="Proteomes" id="UP001241603"/>
    </source>
</evidence>
<dbReference type="PANTHER" id="PTHR12526">
    <property type="entry name" value="GLYCOSYLTRANSFERASE"/>
    <property type="match status" value="1"/>
</dbReference>
<dbReference type="Pfam" id="PF13439">
    <property type="entry name" value="Glyco_transf_4"/>
    <property type="match status" value="1"/>
</dbReference>
<dbReference type="Proteomes" id="UP001241603">
    <property type="component" value="Unassembled WGS sequence"/>
</dbReference>
<evidence type="ECO:0000313" key="4">
    <source>
        <dbReference type="EMBL" id="MDQ0436202.1"/>
    </source>
</evidence>
<dbReference type="SUPFAM" id="SSF53756">
    <property type="entry name" value="UDP-Glycosyltransferase/glycogen phosphorylase"/>
    <property type="match status" value="1"/>
</dbReference>
<dbReference type="Pfam" id="PF13692">
    <property type="entry name" value="Glyco_trans_1_4"/>
    <property type="match status" value="1"/>
</dbReference>
<comment type="caution">
    <text evidence="4">The sequence shown here is derived from an EMBL/GenBank/DDBJ whole genome shotgun (WGS) entry which is preliminary data.</text>
</comment>
<name>A0ABU0H1N7_9HYPH</name>
<keyword evidence="1" id="KW-0328">Glycosyltransferase</keyword>
<organism evidence="4 5">
    <name type="scientific">Kaistia dalseonensis</name>
    <dbReference type="NCBI Taxonomy" id="410840"/>
    <lineage>
        <taxon>Bacteria</taxon>
        <taxon>Pseudomonadati</taxon>
        <taxon>Pseudomonadota</taxon>
        <taxon>Alphaproteobacteria</taxon>
        <taxon>Hyphomicrobiales</taxon>
        <taxon>Kaistiaceae</taxon>
        <taxon>Kaistia</taxon>
    </lineage>
</organism>
<dbReference type="Gene3D" id="3.40.50.2000">
    <property type="entry name" value="Glycogen Phosphorylase B"/>
    <property type="match status" value="2"/>
</dbReference>
<feature type="domain" description="Glycosyltransferase subfamily 4-like N-terminal" evidence="3">
    <location>
        <begin position="8"/>
        <end position="183"/>
    </location>
</feature>
<dbReference type="InterPro" id="IPR028098">
    <property type="entry name" value="Glyco_trans_4-like_N"/>
</dbReference>